<evidence type="ECO:0000313" key="2">
    <source>
        <dbReference type="Proteomes" id="UP000059188"/>
    </source>
</evidence>
<organism evidence="1 2">
    <name type="scientific">Thanatephorus cucumeris (strain AG1-IB / isolate 7/3/14)</name>
    <name type="common">Lettuce bottom rot fungus</name>
    <name type="synonym">Rhizoctonia solani</name>
    <dbReference type="NCBI Taxonomy" id="1108050"/>
    <lineage>
        <taxon>Eukaryota</taxon>
        <taxon>Fungi</taxon>
        <taxon>Dikarya</taxon>
        <taxon>Basidiomycota</taxon>
        <taxon>Agaricomycotina</taxon>
        <taxon>Agaricomycetes</taxon>
        <taxon>Cantharellales</taxon>
        <taxon>Ceratobasidiaceae</taxon>
        <taxon>Rhizoctonia</taxon>
        <taxon>Rhizoctonia solani AG-1</taxon>
    </lineage>
</organism>
<sequence>MGVACGHNAECMPVGGGTPEPGPPRREYDLRVGWAICTRHFGNREGGWEEKDTERVARSPTQQDVADVRSFSVRRRPRELSSFSTCPCAPYVPALSPFLYSLVCSSSRPFPCSPVFVFRLPSSPRCSTMRSCPSNKLYPHAAAT</sequence>
<reference evidence="1 2" key="1">
    <citation type="submission" date="2014-11" db="EMBL/GenBank/DDBJ databases">
        <authorList>
            <person name="Wibberg Daniel"/>
        </authorList>
    </citation>
    <scope>NUCLEOTIDE SEQUENCE [LARGE SCALE GENOMIC DNA]</scope>
    <source>
        <strain evidence="1">Rhizoctonia solani AG1-IB 7/3/14</strain>
    </source>
</reference>
<dbReference type="AlphaFoldDB" id="A0A0B7G6F2"/>
<evidence type="ECO:0000313" key="1">
    <source>
        <dbReference type="EMBL" id="CEL64062.1"/>
    </source>
</evidence>
<protein>
    <submittedName>
        <fullName evidence="1">Uncharacterized protein</fullName>
    </submittedName>
</protein>
<proteinExistence type="predicted"/>
<keyword evidence="2" id="KW-1185">Reference proteome</keyword>
<dbReference type="Proteomes" id="UP000059188">
    <property type="component" value="Unassembled WGS sequence"/>
</dbReference>
<name>A0A0B7G6F2_THACB</name>
<dbReference type="EMBL" id="LN679197">
    <property type="protein sequence ID" value="CEL64062.1"/>
    <property type="molecule type" value="Genomic_DNA"/>
</dbReference>
<gene>
    <name evidence="1" type="ORF">RSOLAG1IB_11046</name>
</gene>
<accession>A0A0B7G6F2</accession>